<dbReference type="EMBL" id="JABWGN010000004">
    <property type="protein sequence ID" value="NUW31872.1"/>
    <property type="molecule type" value="Genomic_DNA"/>
</dbReference>
<name>A0A7Y6I535_9ACTN</name>
<gene>
    <name evidence="2" type="ORF">HTZ77_10590</name>
</gene>
<keyword evidence="3" id="KW-1185">Reference proteome</keyword>
<evidence type="ECO:0000313" key="3">
    <source>
        <dbReference type="Proteomes" id="UP000586042"/>
    </source>
</evidence>
<protein>
    <submittedName>
        <fullName evidence="2">Hemerythrin domain-containing protein</fullName>
    </submittedName>
</protein>
<proteinExistence type="predicted"/>
<evidence type="ECO:0000313" key="2">
    <source>
        <dbReference type="EMBL" id="NUW31872.1"/>
    </source>
</evidence>
<organism evidence="2 3">
    <name type="scientific">Nonomuraea montanisoli</name>
    <dbReference type="NCBI Taxonomy" id="2741721"/>
    <lineage>
        <taxon>Bacteria</taxon>
        <taxon>Bacillati</taxon>
        <taxon>Actinomycetota</taxon>
        <taxon>Actinomycetes</taxon>
        <taxon>Streptosporangiales</taxon>
        <taxon>Streptosporangiaceae</taxon>
        <taxon>Nonomuraea</taxon>
    </lineage>
</organism>
<sequence length="226" mass="25503">MTAVTPRREGAPEVDLTVGYVEHRAIRADLLRLVTTLDSPDAARMPARRAAAVRTYIDRLIFATVRHHSIEDEGLWPLLGAATRAAGVTMDLGEFSEDHEVLDALLERAGEQAARFAADPAAGARPLAETVKELRELLERHLGKEEEVIFPAVTRYVSVEDYRRFELEARRRYSVKDLTFMGPWLATYASRAERDRTLAPNAFYRMMLALGRFGYRSLERRAFGAP</sequence>
<evidence type="ECO:0000259" key="1">
    <source>
        <dbReference type="Pfam" id="PF01814"/>
    </source>
</evidence>
<dbReference type="InterPro" id="IPR012312">
    <property type="entry name" value="Hemerythrin-like"/>
</dbReference>
<reference evidence="2 3" key="1">
    <citation type="submission" date="2020-06" db="EMBL/GenBank/DDBJ databases">
        <title>Nonomuraea sp. SMC257, a novel actinomycete isolated from soil.</title>
        <authorList>
            <person name="Chanama M."/>
        </authorList>
    </citation>
    <scope>NUCLEOTIDE SEQUENCE [LARGE SCALE GENOMIC DNA]</scope>
    <source>
        <strain evidence="2 3">SMC257</strain>
    </source>
</reference>
<feature type="domain" description="Hemerythrin-like" evidence="1">
    <location>
        <begin position="22"/>
        <end position="153"/>
    </location>
</feature>
<dbReference type="RefSeq" id="WP_175589335.1">
    <property type="nucleotide sequence ID" value="NZ_JABWGN010000004.1"/>
</dbReference>
<dbReference type="AlphaFoldDB" id="A0A7Y6I535"/>
<accession>A0A7Y6I535</accession>
<dbReference type="CDD" id="cd12108">
    <property type="entry name" value="Hr-like"/>
    <property type="match status" value="1"/>
</dbReference>
<comment type="caution">
    <text evidence="2">The sequence shown here is derived from an EMBL/GenBank/DDBJ whole genome shotgun (WGS) entry which is preliminary data.</text>
</comment>
<dbReference type="Gene3D" id="1.20.120.520">
    <property type="entry name" value="nmb1532 protein domain like"/>
    <property type="match status" value="1"/>
</dbReference>
<dbReference type="Proteomes" id="UP000586042">
    <property type="component" value="Unassembled WGS sequence"/>
</dbReference>
<dbReference type="Pfam" id="PF01814">
    <property type="entry name" value="Hemerythrin"/>
    <property type="match status" value="1"/>
</dbReference>